<feature type="chain" id="PRO_5046090214" description="F5/8 type C domain-containing protein" evidence="1">
    <location>
        <begin position="24"/>
        <end position="419"/>
    </location>
</feature>
<name>A0ABX3A5A8_9GAMM</name>
<dbReference type="SUPFAM" id="SSF49785">
    <property type="entry name" value="Galactose-binding domain-like"/>
    <property type="match status" value="1"/>
</dbReference>
<feature type="signal peptide" evidence="1">
    <location>
        <begin position="1"/>
        <end position="23"/>
    </location>
</feature>
<protein>
    <recommendedName>
        <fullName evidence="4">F5/8 type C domain-containing protein</fullName>
    </recommendedName>
</protein>
<organism evidence="2 3">
    <name type="scientific">Piscirickettsia litoralis</name>
    <dbReference type="NCBI Taxonomy" id="1891921"/>
    <lineage>
        <taxon>Bacteria</taxon>
        <taxon>Pseudomonadati</taxon>
        <taxon>Pseudomonadota</taxon>
        <taxon>Gammaproteobacteria</taxon>
        <taxon>Thiotrichales</taxon>
        <taxon>Piscirickettsiaceae</taxon>
        <taxon>Piscirickettsia</taxon>
    </lineage>
</organism>
<evidence type="ECO:0008006" key="4">
    <source>
        <dbReference type="Google" id="ProtNLM"/>
    </source>
</evidence>
<keyword evidence="3" id="KW-1185">Reference proteome</keyword>
<gene>
    <name evidence="2" type="ORF">BGC07_17170</name>
</gene>
<comment type="caution">
    <text evidence="2">The sequence shown here is derived from an EMBL/GenBank/DDBJ whole genome shotgun (WGS) entry which is preliminary data.</text>
</comment>
<evidence type="ECO:0000313" key="2">
    <source>
        <dbReference type="EMBL" id="ODN41294.1"/>
    </source>
</evidence>
<dbReference type="RefSeq" id="WP_069314283.1">
    <property type="nucleotide sequence ID" value="NZ_MDTU01000004.1"/>
</dbReference>
<dbReference type="Gene3D" id="2.60.120.260">
    <property type="entry name" value="Galactose-binding domain-like"/>
    <property type="match status" value="1"/>
</dbReference>
<keyword evidence="1" id="KW-0732">Signal</keyword>
<dbReference type="Proteomes" id="UP000094329">
    <property type="component" value="Unassembled WGS sequence"/>
</dbReference>
<sequence length="419" mass="47008">MSKLRLATLSLLALFIYAVTAHSANSCNFSNDLFHQPSDNSCGPRQALLASRVLEGDNSFKGNILSTWKSLARIHKVNYPTTPMPTFPDCYLGDGTFAGPLTMVSSLVGYITSYDKNIKVKKIYIKKNQEDALRRYFGNTRVNEEFNLVENRYHVPVIRLESTDEMSKLVKDNHYYITLEYNSLHYIGITPNNIYNSSDAGPTPYNLGTVDSAGLMVELVRKHTRSYSAVLPNEANSSNFHGFEFKVTPGITASGYHSYNAVGPSSFEPDGTDNLGSYKATKVADTWALSKSYNDINTTIYWQVKLPTPKALWLVEIGRRGDSSKSGSSGGKYFYAFDFQGSNDGENWKTLSRDYGGLYLSGLYSDIEGSDRRSDRLRIFLNDPTFSTYRYYRFVVRATVGDTPGMANVQFYAYEDDSL</sequence>
<proteinExistence type="predicted"/>
<reference evidence="2 3" key="1">
    <citation type="submission" date="2016-08" db="EMBL/GenBank/DDBJ databases">
        <title>Draft genome sequence of Candidatus Piscirickettsia litoralis, from seawater.</title>
        <authorList>
            <person name="Wan X."/>
            <person name="Lee A.J."/>
            <person name="Hou S."/>
            <person name="Donachie S.P."/>
        </authorList>
    </citation>
    <scope>NUCLEOTIDE SEQUENCE [LARGE SCALE GENOMIC DNA]</scope>
    <source>
        <strain evidence="2 3">Y2</strain>
    </source>
</reference>
<evidence type="ECO:0000313" key="3">
    <source>
        <dbReference type="Proteomes" id="UP000094329"/>
    </source>
</evidence>
<evidence type="ECO:0000256" key="1">
    <source>
        <dbReference type="SAM" id="SignalP"/>
    </source>
</evidence>
<accession>A0ABX3A5A8</accession>
<dbReference type="InterPro" id="IPR008979">
    <property type="entry name" value="Galactose-bd-like_sf"/>
</dbReference>
<dbReference type="EMBL" id="MDTU01000004">
    <property type="protein sequence ID" value="ODN41294.1"/>
    <property type="molecule type" value="Genomic_DNA"/>
</dbReference>